<evidence type="ECO:0000256" key="2">
    <source>
        <dbReference type="ARBA" id="ARBA00006367"/>
    </source>
</evidence>
<dbReference type="GO" id="GO:0005576">
    <property type="term" value="C:extracellular region"/>
    <property type="evidence" value="ECO:0007669"/>
    <property type="project" value="UniProtKB-SubCell"/>
</dbReference>
<name>A0A6N3FVR5_STASI</name>
<sequence>MAGIVDAIGQAIQSGLNQDWVTMGTNIAKALAQGIDVISGFFG</sequence>
<organism evidence="8">
    <name type="scientific">Staphylococcus simulans</name>
    <dbReference type="NCBI Taxonomy" id="1286"/>
    <lineage>
        <taxon>Bacteria</taxon>
        <taxon>Bacillati</taxon>
        <taxon>Bacillota</taxon>
        <taxon>Bacilli</taxon>
        <taxon>Bacillales</taxon>
        <taxon>Staphylococcaceae</taxon>
        <taxon>Staphylococcus</taxon>
    </lineage>
</organism>
<evidence type="ECO:0000256" key="3">
    <source>
        <dbReference type="ARBA" id="ARBA00022525"/>
    </source>
</evidence>
<dbReference type="EMBL" id="CACRUO010000067">
    <property type="protein sequence ID" value="VYU55699.1"/>
    <property type="molecule type" value="Genomic_DNA"/>
</dbReference>
<dbReference type="Pfam" id="PF05480">
    <property type="entry name" value="PSMbeta"/>
    <property type="match status" value="1"/>
</dbReference>
<keyword evidence="4" id="KW-0800">Toxin</keyword>
<evidence type="ECO:0000256" key="6">
    <source>
        <dbReference type="ARBA" id="ARBA00022852"/>
    </source>
</evidence>
<protein>
    <submittedName>
        <fullName evidence="8">Hemolysin H1U</fullName>
    </submittedName>
</protein>
<reference evidence="8" key="1">
    <citation type="submission" date="2019-11" db="EMBL/GenBank/DDBJ databases">
        <authorList>
            <person name="Feng L."/>
        </authorList>
    </citation>
    <scope>NUCLEOTIDE SEQUENCE</scope>
    <source>
        <strain evidence="8">SsimulansLFYP27</strain>
    </source>
</reference>
<evidence type="ECO:0000313" key="8">
    <source>
        <dbReference type="EMBL" id="VYU55699.1"/>
    </source>
</evidence>
<dbReference type="GO" id="GO:0090729">
    <property type="term" value="F:toxin activity"/>
    <property type="evidence" value="ECO:0007669"/>
    <property type="project" value="UniProtKB-KW"/>
</dbReference>
<comment type="subcellular location">
    <subcellularLocation>
        <location evidence="1">Secreted</location>
    </subcellularLocation>
</comment>
<accession>A0A6N3FVR5</accession>
<evidence type="ECO:0000256" key="7">
    <source>
        <dbReference type="ARBA" id="ARBA00023026"/>
    </source>
</evidence>
<dbReference type="GO" id="GO:0031640">
    <property type="term" value="P:killing of cells of another organism"/>
    <property type="evidence" value="ECO:0007669"/>
    <property type="project" value="UniProtKB-KW"/>
</dbReference>
<keyword evidence="3" id="KW-0964">Secreted</keyword>
<keyword evidence="5" id="KW-0354">Hemolysis</keyword>
<gene>
    <name evidence="8" type="ORF">SSLFYP27_00262</name>
</gene>
<dbReference type="InterPro" id="IPR008846">
    <property type="entry name" value="PSMbeta"/>
</dbReference>
<dbReference type="AlphaFoldDB" id="A0A6N3FVR5"/>
<keyword evidence="6" id="KW-0204">Cytolysis</keyword>
<evidence type="ECO:0000256" key="4">
    <source>
        <dbReference type="ARBA" id="ARBA00022656"/>
    </source>
</evidence>
<evidence type="ECO:0000256" key="1">
    <source>
        <dbReference type="ARBA" id="ARBA00004613"/>
    </source>
</evidence>
<evidence type="ECO:0000256" key="5">
    <source>
        <dbReference type="ARBA" id="ARBA00022735"/>
    </source>
</evidence>
<comment type="similarity">
    <text evidence="2">Belongs to the staphylococcal hemolytic protein family.</text>
</comment>
<dbReference type="RefSeq" id="WP_070684448.1">
    <property type="nucleotide sequence ID" value="NZ_CACRUO010000067.1"/>
</dbReference>
<keyword evidence="7" id="KW-0843">Virulence</keyword>
<proteinExistence type="inferred from homology"/>